<evidence type="ECO:0000256" key="1">
    <source>
        <dbReference type="SAM" id="Phobius"/>
    </source>
</evidence>
<organism evidence="2 3">
    <name type="scientific">Kaistia geumhonensis</name>
    <dbReference type="NCBI Taxonomy" id="410839"/>
    <lineage>
        <taxon>Bacteria</taxon>
        <taxon>Pseudomonadati</taxon>
        <taxon>Pseudomonadota</taxon>
        <taxon>Alphaproteobacteria</taxon>
        <taxon>Hyphomicrobiales</taxon>
        <taxon>Kaistiaceae</taxon>
        <taxon>Kaistia</taxon>
    </lineage>
</organism>
<reference evidence="2 3" key="1">
    <citation type="submission" date="2023-07" db="EMBL/GenBank/DDBJ databases">
        <title>Genomic Encyclopedia of Type Strains, Phase IV (KMG-IV): sequencing the most valuable type-strain genomes for metagenomic binning, comparative biology and taxonomic classification.</title>
        <authorList>
            <person name="Goeker M."/>
        </authorList>
    </citation>
    <scope>NUCLEOTIDE SEQUENCE [LARGE SCALE GENOMIC DNA]</scope>
    <source>
        <strain evidence="2 3">B1-1</strain>
    </source>
</reference>
<comment type="caution">
    <text evidence="2">The sequence shown here is derived from an EMBL/GenBank/DDBJ whole genome shotgun (WGS) entry which is preliminary data.</text>
</comment>
<keyword evidence="1" id="KW-1133">Transmembrane helix</keyword>
<accession>A0ABU0M425</accession>
<keyword evidence="1" id="KW-0812">Transmembrane</keyword>
<sequence>MTAVTRAQAAAGGTGTGSELLHRLGYASVGGLVVSPILTLVTTPVVFLML</sequence>
<evidence type="ECO:0000313" key="2">
    <source>
        <dbReference type="EMBL" id="MDQ0515687.1"/>
    </source>
</evidence>
<dbReference type="RefSeq" id="WP_266282542.1">
    <property type="nucleotide sequence ID" value="NZ_JAPKNF010000001.1"/>
</dbReference>
<dbReference type="Proteomes" id="UP001223743">
    <property type="component" value="Unassembled WGS sequence"/>
</dbReference>
<proteinExistence type="predicted"/>
<name>A0ABU0M425_9HYPH</name>
<evidence type="ECO:0000313" key="3">
    <source>
        <dbReference type="Proteomes" id="UP001223743"/>
    </source>
</evidence>
<feature type="transmembrane region" description="Helical" evidence="1">
    <location>
        <begin position="24"/>
        <end position="49"/>
    </location>
</feature>
<keyword evidence="3" id="KW-1185">Reference proteome</keyword>
<dbReference type="SUPFAM" id="SSF82866">
    <property type="entry name" value="Multidrug efflux transporter AcrB transmembrane domain"/>
    <property type="match status" value="1"/>
</dbReference>
<gene>
    <name evidence="2" type="ORF">QO015_001300</name>
</gene>
<protein>
    <submittedName>
        <fullName evidence="2">Multidrug efflux pump subunit AcrB</fullName>
    </submittedName>
</protein>
<dbReference type="EMBL" id="JAUSWJ010000001">
    <property type="protein sequence ID" value="MDQ0515687.1"/>
    <property type="molecule type" value="Genomic_DNA"/>
</dbReference>
<dbReference type="Gene3D" id="1.20.1640.10">
    <property type="entry name" value="Multidrug efflux transporter AcrB transmembrane domain"/>
    <property type="match status" value="1"/>
</dbReference>
<keyword evidence="1" id="KW-0472">Membrane</keyword>